<protein>
    <submittedName>
        <fullName evidence="1">Uncharacterized protein</fullName>
    </submittedName>
</protein>
<organism evidence="1 2">
    <name type="scientific">Paraferrimonas haliotis</name>
    <dbReference type="NCBI Taxonomy" id="2013866"/>
    <lineage>
        <taxon>Bacteria</taxon>
        <taxon>Pseudomonadati</taxon>
        <taxon>Pseudomonadota</taxon>
        <taxon>Gammaproteobacteria</taxon>
        <taxon>Alteromonadales</taxon>
        <taxon>Ferrimonadaceae</taxon>
        <taxon>Paraferrimonas</taxon>
    </lineage>
</organism>
<keyword evidence="2" id="KW-1185">Reference proteome</keyword>
<reference evidence="1 2" key="1">
    <citation type="journal article" date="2014" name="Int. J. Syst. Evol. Microbiol.">
        <title>Complete genome sequence of Corynebacterium casei LMG S-19264T (=DSM 44701T), isolated from a smear-ripened cheese.</title>
        <authorList>
            <consortium name="US DOE Joint Genome Institute (JGI-PGF)"/>
            <person name="Walter F."/>
            <person name="Albersmeier A."/>
            <person name="Kalinowski J."/>
            <person name="Ruckert C."/>
        </authorList>
    </citation>
    <scope>NUCLEOTIDE SEQUENCE [LARGE SCALE GENOMIC DNA]</scope>
    <source>
        <strain evidence="1 2">NBRC 112785</strain>
    </source>
</reference>
<evidence type="ECO:0000313" key="1">
    <source>
        <dbReference type="EMBL" id="GLS84450.1"/>
    </source>
</evidence>
<dbReference type="Proteomes" id="UP001157439">
    <property type="component" value="Unassembled WGS sequence"/>
</dbReference>
<name>A0AA37TS87_9GAMM</name>
<sequence length="72" mass="8398">MFELIYDGGLPAKHLSVLSMVYAGDYCLIRNTDEYFYLIYGNEKMFKLAMDEFAKIESTLDTNFDDMCDGNW</sequence>
<proteinExistence type="predicted"/>
<dbReference type="AlphaFoldDB" id="A0AA37TS87"/>
<dbReference type="EMBL" id="BSPO01000003">
    <property type="protein sequence ID" value="GLS84450.1"/>
    <property type="molecule type" value="Genomic_DNA"/>
</dbReference>
<evidence type="ECO:0000313" key="2">
    <source>
        <dbReference type="Proteomes" id="UP001157439"/>
    </source>
</evidence>
<gene>
    <name evidence="1" type="ORF">GCM10007894_24270</name>
</gene>
<comment type="caution">
    <text evidence="1">The sequence shown here is derived from an EMBL/GenBank/DDBJ whole genome shotgun (WGS) entry which is preliminary data.</text>
</comment>
<accession>A0AA37TS87</accession>
<dbReference type="RefSeq" id="WP_095500426.1">
    <property type="nucleotide sequence ID" value="NZ_BSPO01000003.1"/>
</dbReference>